<accession>A0AAV7UGP7</accession>
<gene>
    <name evidence="2" type="ORF">NDU88_004975</name>
</gene>
<keyword evidence="3" id="KW-1185">Reference proteome</keyword>
<name>A0AAV7UGP7_PLEWA</name>
<dbReference type="EMBL" id="JANPWB010000005">
    <property type="protein sequence ID" value="KAJ1188212.1"/>
    <property type="molecule type" value="Genomic_DNA"/>
</dbReference>
<feature type="region of interest" description="Disordered" evidence="1">
    <location>
        <begin position="49"/>
        <end position="113"/>
    </location>
</feature>
<organism evidence="2 3">
    <name type="scientific">Pleurodeles waltl</name>
    <name type="common">Iberian ribbed newt</name>
    <dbReference type="NCBI Taxonomy" id="8319"/>
    <lineage>
        <taxon>Eukaryota</taxon>
        <taxon>Metazoa</taxon>
        <taxon>Chordata</taxon>
        <taxon>Craniata</taxon>
        <taxon>Vertebrata</taxon>
        <taxon>Euteleostomi</taxon>
        <taxon>Amphibia</taxon>
        <taxon>Batrachia</taxon>
        <taxon>Caudata</taxon>
        <taxon>Salamandroidea</taxon>
        <taxon>Salamandridae</taxon>
        <taxon>Pleurodelinae</taxon>
        <taxon>Pleurodeles</taxon>
    </lineage>
</organism>
<dbReference type="AlphaFoldDB" id="A0AAV7UGP7"/>
<sequence length="113" mass="12001">MCLSAFGATGNQLTSLEEEGEASGGRPRHWECAALELRRVRRGAARIPLRGNSGRISTSNVPGRNSQEPGSVVTRAKQAARKEAVEAAEPVGGSIRKSGGGWSPSLSFPIRFR</sequence>
<proteinExistence type="predicted"/>
<evidence type="ECO:0000256" key="1">
    <source>
        <dbReference type="SAM" id="MobiDB-lite"/>
    </source>
</evidence>
<feature type="compositionally biased region" description="Polar residues" evidence="1">
    <location>
        <begin position="54"/>
        <end position="69"/>
    </location>
</feature>
<dbReference type="Proteomes" id="UP001066276">
    <property type="component" value="Chromosome 3_1"/>
</dbReference>
<reference evidence="2" key="1">
    <citation type="journal article" date="2022" name="bioRxiv">
        <title>Sequencing and chromosome-scale assembly of the giantPleurodeles waltlgenome.</title>
        <authorList>
            <person name="Brown T."/>
            <person name="Elewa A."/>
            <person name="Iarovenko S."/>
            <person name="Subramanian E."/>
            <person name="Araus A.J."/>
            <person name="Petzold A."/>
            <person name="Susuki M."/>
            <person name="Suzuki K.-i.T."/>
            <person name="Hayashi T."/>
            <person name="Toyoda A."/>
            <person name="Oliveira C."/>
            <person name="Osipova E."/>
            <person name="Leigh N.D."/>
            <person name="Simon A."/>
            <person name="Yun M.H."/>
        </authorList>
    </citation>
    <scope>NUCLEOTIDE SEQUENCE</scope>
    <source>
        <strain evidence="2">20211129_DDA</strain>
        <tissue evidence="2">Liver</tissue>
    </source>
</reference>
<evidence type="ECO:0000313" key="3">
    <source>
        <dbReference type="Proteomes" id="UP001066276"/>
    </source>
</evidence>
<protein>
    <submittedName>
        <fullName evidence="2">Uncharacterized protein</fullName>
    </submittedName>
</protein>
<evidence type="ECO:0000313" key="2">
    <source>
        <dbReference type="EMBL" id="KAJ1188212.1"/>
    </source>
</evidence>
<feature type="region of interest" description="Disordered" evidence="1">
    <location>
        <begin position="1"/>
        <end position="28"/>
    </location>
</feature>
<comment type="caution">
    <text evidence="2">The sequence shown here is derived from an EMBL/GenBank/DDBJ whole genome shotgun (WGS) entry which is preliminary data.</text>
</comment>